<dbReference type="NCBIfam" id="NF005559">
    <property type="entry name" value="PRK07231.1"/>
    <property type="match status" value="1"/>
</dbReference>
<dbReference type="EC" id="1.1.1.-" evidence="3"/>
<name>A0ABW2DYG6_9ACTN</name>
<dbReference type="RefSeq" id="WP_189869668.1">
    <property type="nucleotide sequence ID" value="NZ_BMWA01000004.1"/>
</dbReference>
<gene>
    <name evidence="3" type="ORF">ACFQMH_14630</name>
</gene>
<dbReference type="Gene3D" id="3.40.50.720">
    <property type="entry name" value="NAD(P)-binding Rossmann-like Domain"/>
    <property type="match status" value="1"/>
</dbReference>
<dbReference type="InterPro" id="IPR036291">
    <property type="entry name" value="NAD(P)-bd_dom_sf"/>
</dbReference>
<dbReference type="PRINTS" id="PR00080">
    <property type="entry name" value="SDRFAMILY"/>
</dbReference>
<dbReference type="PANTHER" id="PTHR43639">
    <property type="entry name" value="OXIDOREDUCTASE, SHORT-CHAIN DEHYDROGENASE/REDUCTASE FAMILY (AFU_ORTHOLOGUE AFUA_5G02870)"/>
    <property type="match status" value="1"/>
</dbReference>
<dbReference type="InterPro" id="IPR002347">
    <property type="entry name" value="SDR_fam"/>
</dbReference>
<dbReference type="PRINTS" id="PR00081">
    <property type="entry name" value="GDHRDH"/>
</dbReference>
<evidence type="ECO:0000313" key="3">
    <source>
        <dbReference type="EMBL" id="MFC7012921.1"/>
    </source>
</evidence>
<dbReference type="Pfam" id="PF13561">
    <property type="entry name" value="adh_short_C2"/>
    <property type="match status" value="1"/>
</dbReference>
<reference evidence="4" key="1">
    <citation type="journal article" date="2019" name="Int. J. Syst. Evol. Microbiol.">
        <title>The Global Catalogue of Microorganisms (GCM) 10K type strain sequencing project: providing services to taxonomists for standard genome sequencing and annotation.</title>
        <authorList>
            <consortium name="The Broad Institute Genomics Platform"/>
            <consortium name="The Broad Institute Genome Sequencing Center for Infectious Disease"/>
            <person name="Wu L."/>
            <person name="Ma J."/>
        </authorList>
    </citation>
    <scope>NUCLEOTIDE SEQUENCE [LARGE SCALE GENOMIC DNA]</scope>
    <source>
        <strain evidence="4">JCM 4855</strain>
    </source>
</reference>
<keyword evidence="2 3" id="KW-0560">Oxidoreductase</keyword>
<protein>
    <submittedName>
        <fullName evidence="3">SDR family NAD(P)-dependent oxidoreductase</fullName>
        <ecNumber evidence="3">1.1.1.-</ecNumber>
    </submittedName>
</protein>
<dbReference type="PANTHER" id="PTHR43639:SF1">
    <property type="entry name" value="SHORT-CHAIN DEHYDROGENASE_REDUCTASE FAMILY PROTEIN"/>
    <property type="match status" value="1"/>
</dbReference>
<dbReference type="EMBL" id="JBHSYM010000027">
    <property type="protein sequence ID" value="MFC7012921.1"/>
    <property type="molecule type" value="Genomic_DNA"/>
</dbReference>
<dbReference type="Proteomes" id="UP001596409">
    <property type="component" value="Unassembled WGS sequence"/>
</dbReference>
<comment type="caution">
    <text evidence="3">The sequence shown here is derived from an EMBL/GenBank/DDBJ whole genome shotgun (WGS) entry which is preliminary data.</text>
</comment>
<dbReference type="SUPFAM" id="SSF51735">
    <property type="entry name" value="NAD(P)-binding Rossmann-fold domains"/>
    <property type="match status" value="1"/>
</dbReference>
<sequence length="258" mass="26738">MNRYTGLLDGQVALVTGAGGGIGRGIALRFAEEGAAVAVHCRTAVEAARDVAARVRERGGRAVVLRADLTDEDACRRLAEEAADWGGGRLTALVNNAGVQPVRELAAMTAAEWRAVVDTNLSSVFACTQAAAGIMRSQDGGGTITHIASIEASAPAPAHAHYSASKAAVVMHARAAALEYGPWGVRVNTVSPGLIDREGLTGAWPEGVRRWEAAAPTGRLGRPEDVGDACVFLASRLASWITGHDLVVDGGVSARPSW</sequence>
<proteinExistence type="inferred from homology"/>
<keyword evidence="4" id="KW-1185">Reference proteome</keyword>
<evidence type="ECO:0000256" key="1">
    <source>
        <dbReference type="ARBA" id="ARBA00006484"/>
    </source>
</evidence>
<dbReference type="GO" id="GO:0016491">
    <property type="term" value="F:oxidoreductase activity"/>
    <property type="evidence" value="ECO:0007669"/>
    <property type="project" value="UniProtKB-KW"/>
</dbReference>
<comment type="similarity">
    <text evidence="1">Belongs to the short-chain dehydrogenases/reductases (SDR) family.</text>
</comment>
<evidence type="ECO:0000256" key="2">
    <source>
        <dbReference type="ARBA" id="ARBA00023002"/>
    </source>
</evidence>
<accession>A0ABW2DYG6</accession>
<organism evidence="3 4">
    <name type="scientific">Streptomyces viridiviolaceus</name>
    <dbReference type="NCBI Taxonomy" id="68282"/>
    <lineage>
        <taxon>Bacteria</taxon>
        <taxon>Bacillati</taxon>
        <taxon>Actinomycetota</taxon>
        <taxon>Actinomycetes</taxon>
        <taxon>Kitasatosporales</taxon>
        <taxon>Streptomycetaceae</taxon>
        <taxon>Streptomyces</taxon>
    </lineage>
</organism>
<evidence type="ECO:0000313" key="4">
    <source>
        <dbReference type="Proteomes" id="UP001596409"/>
    </source>
</evidence>